<evidence type="ECO:0000256" key="9">
    <source>
        <dbReference type="ARBA" id="ARBA00022989"/>
    </source>
</evidence>
<evidence type="ECO:0000256" key="4">
    <source>
        <dbReference type="ARBA" id="ARBA00022597"/>
    </source>
</evidence>
<feature type="transmembrane region" description="Helical" evidence="12">
    <location>
        <begin position="414"/>
        <end position="435"/>
    </location>
</feature>
<keyword evidence="4" id="KW-0762">Sugar transport</keyword>
<keyword evidence="6" id="KW-0598">Phosphotransferase system</keyword>
<evidence type="ECO:0000313" key="15">
    <source>
        <dbReference type="EMBL" id="MDQ0513855.1"/>
    </source>
</evidence>
<keyword evidence="10 12" id="KW-0472">Membrane</keyword>
<evidence type="ECO:0000259" key="14">
    <source>
        <dbReference type="PROSITE" id="PS51103"/>
    </source>
</evidence>
<dbReference type="InterPro" id="IPR036878">
    <property type="entry name" value="Glu_permease_IIB"/>
</dbReference>
<keyword evidence="16" id="KW-1185">Reference proteome</keyword>
<dbReference type="EMBL" id="JAUSWO010000001">
    <property type="protein sequence ID" value="MDQ0513855.1"/>
    <property type="molecule type" value="Genomic_DNA"/>
</dbReference>
<dbReference type="Gene3D" id="3.30.1360.60">
    <property type="entry name" value="Glucose permease domain IIB"/>
    <property type="match status" value="1"/>
</dbReference>
<feature type="transmembrane region" description="Helical" evidence="12">
    <location>
        <begin position="77"/>
        <end position="95"/>
    </location>
</feature>
<feature type="domain" description="PTS EIIC type-1" evidence="14">
    <location>
        <begin position="16"/>
        <end position="447"/>
    </location>
</feature>
<feature type="active site" description="Phosphocysteine intermediate; for EIIB activity" evidence="11">
    <location>
        <position position="501"/>
    </location>
</feature>
<feature type="transmembrane region" description="Helical" evidence="12">
    <location>
        <begin position="297"/>
        <end position="318"/>
    </location>
</feature>
<feature type="transmembrane region" description="Helical" evidence="12">
    <location>
        <begin position="29"/>
        <end position="49"/>
    </location>
</feature>
<dbReference type="Pfam" id="PF02378">
    <property type="entry name" value="PTS_EIIC"/>
    <property type="match status" value="1"/>
</dbReference>
<dbReference type="InterPro" id="IPR018113">
    <property type="entry name" value="PTrfase_EIIB_Cys"/>
</dbReference>
<proteinExistence type="predicted"/>
<evidence type="ECO:0000256" key="6">
    <source>
        <dbReference type="ARBA" id="ARBA00022683"/>
    </source>
</evidence>
<feature type="transmembrane region" description="Helical" evidence="12">
    <location>
        <begin position="382"/>
        <end position="402"/>
    </location>
</feature>
<dbReference type="SUPFAM" id="SSF55604">
    <property type="entry name" value="Glucose permease domain IIB"/>
    <property type="match status" value="1"/>
</dbReference>
<keyword evidence="7 12" id="KW-0812">Transmembrane</keyword>
<evidence type="ECO:0000256" key="8">
    <source>
        <dbReference type="ARBA" id="ARBA00022777"/>
    </source>
</evidence>
<gene>
    <name evidence="15" type="ORF">J2Z62_000293</name>
</gene>
<dbReference type="PANTHER" id="PTHR30009">
    <property type="entry name" value="CYTOCHROME C-TYPE SYNTHESIS PROTEIN AND PTS TRANSMEMBRANE COMPONENT"/>
    <property type="match status" value="1"/>
</dbReference>
<dbReference type="EC" id="2.7.1.193" evidence="15"/>
<name>A0ABU0LZ37_9BACT</name>
<feature type="transmembrane region" description="Helical" evidence="12">
    <location>
        <begin position="330"/>
        <end position="345"/>
    </location>
</feature>
<evidence type="ECO:0000256" key="11">
    <source>
        <dbReference type="PROSITE-ProRule" id="PRU00421"/>
    </source>
</evidence>
<evidence type="ECO:0000259" key="13">
    <source>
        <dbReference type="PROSITE" id="PS51098"/>
    </source>
</evidence>
<evidence type="ECO:0000256" key="1">
    <source>
        <dbReference type="ARBA" id="ARBA00004651"/>
    </source>
</evidence>
<dbReference type="InterPro" id="IPR050429">
    <property type="entry name" value="PTS_Glucose_EIICBA"/>
</dbReference>
<evidence type="ECO:0000256" key="3">
    <source>
        <dbReference type="ARBA" id="ARBA00022475"/>
    </source>
</evidence>
<reference evidence="15" key="1">
    <citation type="submission" date="2023-07" db="EMBL/GenBank/DDBJ databases">
        <title>Genomic Encyclopedia of Type Strains, Phase IV (KMG-IV): sequencing the most valuable type-strain genomes for metagenomic binning, comparative biology and taxonomic classification.</title>
        <authorList>
            <person name="Goeker M."/>
        </authorList>
    </citation>
    <scope>NUCLEOTIDE SEQUENCE [LARGE SCALE GENOMIC DNA]</scope>
    <source>
        <strain evidence="15">DSM 21204</strain>
    </source>
</reference>
<dbReference type="InterPro" id="IPR013013">
    <property type="entry name" value="PTS_EIIC_1"/>
</dbReference>
<evidence type="ECO:0000256" key="10">
    <source>
        <dbReference type="ARBA" id="ARBA00023136"/>
    </source>
</evidence>
<keyword evidence="3" id="KW-1003">Cell membrane</keyword>
<dbReference type="Proteomes" id="UP001240643">
    <property type="component" value="Unassembled WGS sequence"/>
</dbReference>
<dbReference type="PROSITE" id="PS51098">
    <property type="entry name" value="PTS_EIIB_TYPE_1"/>
    <property type="match status" value="1"/>
</dbReference>
<dbReference type="PROSITE" id="PS51103">
    <property type="entry name" value="PTS_EIIC_TYPE_1"/>
    <property type="match status" value="1"/>
</dbReference>
<keyword evidence="2" id="KW-0813">Transport</keyword>
<comment type="subcellular location">
    <subcellularLocation>
        <location evidence="1">Cell membrane</location>
        <topology evidence="1">Multi-pass membrane protein</topology>
    </subcellularLocation>
</comment>
<accession>A0ABU0LZ37</accession>
<comment type="caution">
    <text evidence="15">The sequence shown here is derived from an EMBL/GenBank/DDBJ whole genome shotgun (WGS) entry which is preliminary data.</text>
</comment>
<dbReference type="InterPro" id="IPR001996">
    <property type="entry name" value="PTS_IIB_1"/>
</dbReference>
<dbReference type="Pfam" id="PF00367">
    <property type="entry name" value="PTS_EIIB"/>
    <property type="match status" value="1"/>
</dbReference>
<organism evidence="15 16">
    <name type="scientific">Mycoplasmoides fastidiosum</name>
    <dbReference type="NCBI Taxonomy" id="92758"/>
    <lineage>
        <taxon>Bacteria</taxon>
        <taxon>Bacillati</taxon>
        <taxon>Mycoplasmatota</taxon>
        <taxon>Mycoplasmoidales</taxon>
        <taxon>Mycoplasmoidaceae</taxon>
        <taxon>Mycoplasmoides</taxon>
    </lineage>
</organism>
<feature type="transmembrane region" description="Helical" evidence="12">
    <location>
        <begin position="351"/>
        <end position="375"/>
    </location>
</feature>
<keyword evidence="5 15" id="KW-0808">Transferase</keyword>
<protein>
    <submittedName>
        <fullName evidence="15">PTS system N-acetylglucosamine-specific IIC component</fullName>
        <ecNumber evidence="15">2.7.1.193</ecNumber>
    </submittedName>
</protein>
<feature type="transmembrane region" description="Helical" evidence="12">
    <location>
        <begin position="102"/>
        <end position="118"/>
    </location>
</feature>
<keyword evidence="9 12" id="KW-1133">Transmembrane helix</keyword>
<evidence type="ECO:0000256" key="7">
    <source>
        <dbReference type="ARBA" id="ARBA00022692"/>
    </source>
</evidence>
<evidence type="ECO:0000256" key="2">
    <source>
        <dbReference type="ARBA" id="ARBA00022448"/>
    </source>
</evidence>
<evidence type="ECO:0000256" key="5">
    <source>
        <dbReference type="ARBA" id="ARBA00022679"/>
    </source>
</evidence>
<feature type="transmembrane region" description="Helical" evidence="12">
    <location>
        <begin position="193"/>
        <end position="213"/>
    </location>
</feature>
<sequence length="560" mass="61385">MRHTDKTPHRIKNHFNKILNKLQRLGKSLMFPIAVLPIAALLLRIGVLITDPLSNGSVGISSAQVFIGKLISTPGQVIFDNLAIIFAIGVAFGLAKDNRGEAALVGAIVWFGMTALLKEDFLASAIWSNVATAENLENKSMLLYFLRNNKPVYQLDTGVLGGIVVGVLVSLIYNRYKSVRLPLSLSFFGGRRFVPMLGVLTVIPLGLFFAIVWPGLQFALINIGQSLAASEGGVQAVSGGVYAFLNRLLQPFVLHHIINVFVWFQLPITGHSITTQTELTVNGDITAFQNGIVGSGLFTTGFFPLFLGGLPGAAAAMIMTADKKKRRQMALFYGGATLVAFLTGIDEPLVFSFIFVSPLLYVINALLTGIFYALVTLTQMSIGIGFSAGFIDYVVSFGLSWQLAREFSILANPLWVWAFALVMFGVYYFVFFFVIKKFKIAIPGREEQLGLTEVVSSQRNIFDEAEQKHQTQGVVTDKYQTMAKDILNILGQTNIELVENCATRLRLTLKTNAKDQVNDQLIMQTGAKGVIRVGDKGYQIIIGTDVEHVADQLNKLIKSQ</sequence>
<evidence type="ECO:0000313" key="16">
    <source>
        <dbReference type="Proteomes" id="UP001240643"/>
    </source>
</evidence>
<dbReference type="PANTHER" id="PTHR30009:SF4">
    <property type="entry name" value="PTS SYSTEM N-ACETYLGLUCOSAMINE-SPECIFIC EIICBA COMPONENT"/>
    <property type="match status" value="1"/>
</dbReference>
<feature type="transmembrane region" description="Helical" evidence="12">
    <location>
        <begin position="152"/>
        <end position="173"/>
    </location>
</feature>
<feature type="domain" description="PTS EIIB type-1" evidence="13">
    <location>
        <begin position="479"/>
        <end position="560"/>
    </location>
</feature>
<dbReference type="GO" id="GO:0103111">
    <property type="term" value="F:protein-N(pi)-phosphohistidine--N-acetyl-D-glucosamine phosphotransferase activity"/>
    <property type="evidence" value="ECO:0007669"/>
    <property type="project" value="UniProtKB-EC"/>
</dbReference>
<evidence type="ECO:0000256" key="12">
    <source>
        <dbReference type="SAM" id="Phobius"/>
    </source>
</evidence>
<keyword evidence="8" id="KW-0418">Kinase</keyword>
<dbReference type="InterPro" id="IPR003352">
    <property type="entry name" value="PTS_EIIC"/>
</dbReference>